<dbReference type="PANTHER" id="PTHR36847">
    <property type="entry name" value="AMIDOLIGASE ENZYME"/>
    <property type="match status" value="1"/>
</dbReference>
<accession>A0A9P4GVW2</accession>
<gene>
    <name evidence="1" type="ORF">EK21DRAFT_119230</name>
</gene>
<keyword evidence="2" id="KW-1185">Reference proteome</keyword>
<evidence type="ECO:0000313" key="2">
    <source>
        <dbReference type="Proteomes" id="UP000799777"/>
    </source>
</evidence>
<reference evidence="1" key="1">
    <citation type="journal article" date="2020" name="Stud. Mycol.">
        <title>101 Dothideomycetes genomes: a test case for predicting lifestyles and emergence of pathogens.</title>
        <authorList>
            <person name="Haridas S."/>
            <person name="Albert R."/>
            <person name="Binder M."/>
            <person name="Bloem J."/>
            <person name="Labutti K."/>
            <person name="Salamov A."/>
            <person name="Andreopoulos B."/>
            <person name="Baker S."/>
            <person name="Barry K."/>
            <person name="Bills G."/>
            <person name="Bluhm B."/>
            <person name="Cannon C."/>
            <person name="Castanera R."/>
            <person name="Culley D."/>
            <person name="Daum C."/>
            <person name="Ezra D."/>
            <person name="Gonzalez J."/>
            <person name="Henrissat B."/>
            <person name="Kuo A."/>
            <person name="Liang C."/>
            <person name="Lipzen A."/>
            <person name="Lutzoni F."/>
            <person name="Magnuson J."/>
            <person name="Mondo S."/>
            <person name="Nolan M."/>
            <person name="Ohm R."/>
            <person name="Pangilinan J."/>
            <person name="Park H.-J."/>
            <person name="Ramirez L."/>
            <person name="Alfaro M."/>
            <person name="Sun H."/>
            <person name="Tritt A."/>
            <person name="Yoshinaga Y."/>
            <person name="Zwiers L.-H."/>
            <person name="Turgeon B."/>
            <person name="Goodwin S."/>
            <person name="Spatafora J."/>
            <person name="Crous P."/>
            <person name="Grigoriev I."/>
        </authorList>
    </citation>
    <scope>NUCLEOTIDE SEQUENCE</scope>
    <source>
        <strain evidence="1">CBS 110217</strain>
    </source>
</reference>
<dbReference type="OrthoDB" id="5288177at2759"/>
<evidence type="ECO:0000313" key="1">
    <source>
        <dbReference type="EMBL" id="KAF2022947.1"/>
    </source>
</evidence>
<name>A0A9P4GVW2_9PLEO</name>
<dbReference type="Proteomes" id="UP000799777">
    <property type="component" value="Unassembled WGS sequence"/>
</dbReference>
<protein>
    <submittedName>
        <fullName evidence="1">Uncharacterized protein</fullName>
    </submittedName>
</protein>
<dbReference type="PANTHER" id="PTHR36847:SF1">
    <property type="entry name" value="AMIDOLIGASE ENZYME"/>
    <property type="match status" value="1"/>
</dbReference>
<dbReference type="InterPro" id="IPR022025">
    <property type="entry name" value="Amidoligase_2"/>
</dbReference>
<dbReference type="EMBL" id="ML978403">
    <property type="protein sequence ID" value="KAF2022947.1"/>
    <property type="molecule type" value="Genomic_DNA"/>
</dbReference>
<organism evidence="1 2">
    <name type="scientific">Setomelanomma holmii</name>
    <dbReference type="NCBI Taxonomy" id="210430"/>
    <lineage>
        <taxon>Eukaryota</taxon>
        <taxon>Fungi</taxon>
        <taxon>Dikarya</taxon>
        <taxon>Ascomycota</taxon>
        <taxon>Pezizomycotina</taxon>
        <taxon>Dothideomycetes</taxon>
        <taxon>Pleosporomycetidae</taxon>
        <taxon>Pleosporales</taxon>
        <taxon>Pleosporineae</taxon>
        <taxon>Phaeosphaeriaceae</taxon>
        <taxon>Setomelanomma</taxon>
    </lineage>
</organism>
<dbReference type="AlphaFoldDB" id="A0A9P4GVW2"/>
<sequence>MASSHSAPIGLRFGAELEVLTGSRANEHMEWYLTANELSKELGSVQVKNHVNSDHNKDAEDYSEWSIIQEVTITNQMMQNKWGVELVSPILDFQDQRTWHWHMDAVWWVLSAKFNTSSTPQCSTHVHISPTQGSWTVAQVKRVAKAVLYYERSIDTLLPQERRQNIWAQSNRHNTITKPQTIATLFTWIDGARDIPYIALIMCAFSKDSQYGRGVGKTQDFVHNVFRWNFMPLTKGSMGTIEFRQPPGSSNAAATKLWVTFAASFIQGAVLFGDGLNGTQPPTLEGFRGLLINGAIQSGVADYSALNQLFEGKAQLPPGAYNLEELSPQDLANLKAKAAQSNITVEKFKKLYGYR</sequence>
<proteinExistence type="predicted"/>
<comment type="caution">
    <text evidence="1">The sequence shown here is derived from an EMBL/GenBank/DDBJ whole genome shotgun (WGS) entry which is preliminary data.</text>
</comment>
<dbReference type="Pfam" id="PF12224">
    <property type="entry name" value="Amidoligase_2"/>
    <property type="match status" value="1"/>
</dbReference>